<evidence type="ECO:0000313" key="4">
    <source>
        <dbReference type="EMBL" id="KAL1296800.1"/>
    </source>
</evidence>
<evidence type="ECO:0000313" key="5">
    <source>
        <dbReference type="Proteomes" id="UP001562354"/>
    </source>
</evidence>
<dbReference type="InterPro" id="IPR036291">
    <property type="entry name" value="NAD(P)-bd_dom_sf"/>
</dbReference>
<dbReference type="Gene3D" id="3.40.50.720">
    <property type="entry name" value="NAD(P)-binding Rossmann-like Domain"/>
    <property type="match status" value="1"/>
</dbReference>
<protein>
    <recommendedName>
        <fullName evidence="6">NAD(P)-binding protein</fullName>
    </recommendedName>
</protein>
<keyword evidence="2" id="KW-0521">NADP</keyword>
<dbReference type="RefSeq" id="XP_069196482.1">
    <property type="nucleotide sequence ID" value="XM_069348164.1"/>
</dbReference>
<sequence length="255" mass="26569">MANQVDNQLSGRLALITGASGGIGSACAREMAAQGVHLALTYSSNLVPVEALVSELHAAHGESLRISIHKCDLSSIDQTTGLCPAVVAAHNGATIDILVSNAGYGVRIQNVWEIPLEEFEHTINVNLRASFLLVKGVVEGMRDQIWGRIVFIGSIAAYGAGINGCHYAASKGGLMSMMKNLSSRLAQYNISVNDVAPAMVGNTGLLPSADSVPGVVDNIPLGRLCTPEEVANAVLMYTKTGFATGQSLIIGGGLR</sequence>
<name>A0ABR3P253_9PEZI</name>
<dbReference type="EMBL" id="JBFMKM010000016">
    <property type="protein sequence ID" value="KAL1296800.1"/>
    <property type="molecule type" value="Genomic_DNA"/>
</dbReference>
<dbReference type="PRINTS" id="PR00081">
    <property type="entry name" value="GDHRDH"/>
</dbReference>
<dbReference type="InterPro" id="IPR020904">
    <property type="entry name" value="Sc_DH/Rdtase_CS"/>
</dbReference>
<evidence type="ECO:0000256" key="2">
    <source>
        <dbReference type="ARBA" id="ARBA00022857"/>
    </source>
</evidence>
<organism evidence="4 5">
    <name type="scientific">Neodothiora populina</name>
    <dbReference type="NCBI Taxonomy" id="2781224"/>
    <lineage>
        <taxon>Eukaryota</taxon>
        <taxon>Fungi</taxon>
        <taxon>Dikarya</taxon>
        <taxon>Ascomycota</taxon>
        <taxon>Pezizomycotina</taxon>
        <taxon>Dothideomycetes</taxon>
        <taxon>Dothideomycetidae</taxon>
        <taxon>Dothideales</taxon>
        <taxon>Dothioraceae</taxon>
        <taxon>Neodothiora</taxon>
    </lineage>
</organism>
<evidence type="ECO:0000256" key="1">
    <source>
        <dbReference type="ARBA" id="ARBA00006484"/>
    </source>
</evidence>
<evidence type="ECO:0008006" key="6">
    <source>
        <dbReference type="Google" id="ProtNLM"/>
    </source>
</evidence>
<dbReference type="PROSITE" id="PS00061">
    <property type="entry name" value="ADH_SHORT"/>
    <property type="match status" value="1"/>
</dbReference>
<dbReference type="SUPFAM" id="SSF51735">
    <property type="entry name" value="NAD(P)-binding Rossmann-fold domains"/>
    <property type="match status" value="1"/>
</dbReference>
<proteinExistence type="inferred from homology"/>
<comment type="similarity">
    <text evidence="1 3">Belongs to the short-chain dehydrogenases/reductases (SDR) family.</text>
</comment>
<gene>
    <name evidence="4" type="ORF">AAFC00_004429</name>
</gene>
<comment type="caution">
    <text evidence="4">The sequence shown here is derived from an EMBL/GenBank/DDBJ whole genome shotgun (WGS) entry which is preliminary data.</text>
</comment>
<reference evidence="4 5" key="1">
    <citation type="submission" date="2024-07" db="EMBL/GenBank/DDBJ databases">
        <title>Draft sequence of the Neodothiora populina.</title>
        <authorList>
            <person name="Drown D.D."/>
            <person name="Schuette U.S."/>
            <person name="Buechlein A.B."/>
            <person name="Rusch D.R."/>
            <person name="Winton L.W."/>
            <person name="Adams G.A."/>
        </authorList>
    </citation>
    <scope>NUCLEOTIDE SEQUENCE [LARGE SCALE GENOMIC DNA]</scope>
    <source>
        <strain evidence="4 5">CPC 39397</strain>
    </source>
</reference>
<dbReference type="PRINTS" id="PR00080">
    <property type="entry name" value="SDRFAMILY"/>
</dbReference>
<keyword evidence="5" id="KW-1185">Reference proteome</keyword>
<dbReference type="GeneID" id="95978129"/>
<dbReference type="Proteomes" id="UP001562354">
    <property type="component" value="Unassembled WGS sequence"/>
</dbReference>
<evidence type="ECO:0000256" key="3">
    <source>
        <dbReference type="RuleBase" id="RU000363"/>
    </source>
</evidence>
<accession>A0ABR3P253</accession>
<dbReference type="PANTHER" id="PTHR42760:SF127">
    <property type="entry name" value="3-KETOACYL-ACYL CARRIER PROTEIN REDUCTASE-RELATED"/>
    <property type="match status" value="1"/>
</dbReference>
<dbReference type="InterPro" id="IPR002347">
    <property type="entry name" value="SDR_fam"/>
</dbReference>
<dbReference type="Pfam" id="PF00106">
    <property type="entry name" value="adh_short"/>
    <property type="match status" value="1"/>
</dbReference>
<dbReference type="CDD" id="cd05233">
    <property type="entry name" value="SDR_c"/>
    <property type="match status" value="1"/>
</dbReference>
<dbReference type="PANTHER" id="PTHR42760">
    <property type="entry name" value="SHORT-CHAIN DEHYDROGENASES/REDUCTASES FAMILY MEMBER"/>
    <property type="match status" value="1"/>
</dbReference>